<accession>A0ABP0WF30</accession>
<evidence type="ECO:0000313" key="2">
    <source>
        <dbReference type="Proteomes" id="UP001497444"/>
    </source>
</evidence>
<protein>
    <submittedName>
        <fullName evidence="1">Uncharacterized protein</fullName>
    </submittedName>
</protein>
<dbReference type="Pfam" id="PF06369">
    <property type="entry name" value="Anemone_cytotox"/>
    <property type="match status" value="1"/>
</dbReference>
<keyword evidence="2" id="KW-1185">Reference proteome</keyword>
<organism evidence="1 2">
    <name type="scientific">Sphagnum jensenii</name>
    <dbReference type="NCBI Taxonomy" id="128206"/>
    <lineage>
        <taxon>Eukaryota</taxon>
        <taxon>Viridiplantae</taxon>
        <taxon>Streptophyta</taxon>
        <taxon>Embryophyta</taxon>
        <taxon>Bryophyta</taxon>
        <taxon>Sphagnophytina</taxon>
        <taxon>Sphagnopsida</taxon>
        <taxon>Sphagnales</taxon>
        <taxon>Sphagnaceae</taxon>
        <taxon>Sphagnum</taxon>
    </lineage>
</organism>
<evidence type="ECO:0000313" key="1">
    <source>
        <dbReference type="EMBL" id="CAK9265462.1"/>
    </source>
</evidence>
<dbReference type="Gene3D" id="2.60.270.20">
    <property type="entry name" value="Cytolysin/lectin"/>
    <property type="match status" value="1"/>
</dbReference>
<dbReference type="EMBL" id="OZ020112">
    <property type="protein sequence ID" value="CAK9265462.1"/>
    <property type="molecule type" value="Genomic_DNA"/>
</dbReference>
<dbReference type="InterPro" id="IPR009104">
    <property type="entry name" value="Anemon_actinoporin-like"/>
</dbReference>
<reference evidence="1" key="1">
    <citation type="submission" date="2024-02" db="EMBL/GenBank/DDBJ databases">
        <authorList>
            <consortium name="ELIXIR-Norway"/>
            <consortium name="Elixir Norway"/>
        </authorList>
    </citation>
    <scope>NUCLEOTIDE SEQUENCE</scope>
</reference>
<dbReference type="PANTHER" id="PTHR40388">
    <property type="entry name" value="BRYOPORIN"/>
    <property type="match status" value="1"/>
</dbReference>
<name>A0ABP0WF30_9BRYO</name>
<dbReference type="Proteomes" id="UP001497444">
    <property type="component" value="Chromosome 17"/>
</dbReference>
<dbReference type="SUPFAM" id="SSF63724">
    <property type="entry name" value="Cytolysin/lectin"/>
    <property type="match status" value="1"/>
</dbReference>
<dbReference type="InterPro" id="IPR050677">
    <property type="entry name" value="Actinoporin_PFT"/>
</dbReference>
<proteinExistence type="predicted"/>
<gene>
    <name evidence="1" type="ORF">CSSPJE1EN1_LOCUS10940</name>
</gene>
<dbReference type="InterPro" id="IPR015926">
    <property type="entry name" value="Cytolysin/lectin"/>
</dbReference>
<dbReference type="PANTHER" id="PTHR40388:SF1">
    <property type="entry name" value="BRYOPORIN"/>
    <property type="match status" value="1"/>
</dbReference>
<sequence length="267" mass="29861">MRELSVDFESSISTDLITFGFGEGKPLDEKWGVLVPYASACELTRHNNYKIEDANHLTICKPPAKDHQGYSMLLEVLKTCLEVPGNSTSNDHVVLLAKFESTMLTKLMPSTYGDTYRSIAIGFKNYTTYNFQNTEVYFENGTSDFNMPFQIGPKHVGIWGARKSNGVPSGSSGTFSYYIKEKNKTLYVMWSVPLNTIVYENWWSATVVDGEQQANNHTHNAMYYGTSGMPNPLRSGGWKCRNINSFSLNGCMSTNGQATLELDVKSL</sequence>